<evidence type="ECO:0000313" key="3">
    <source>
        <dbReference type="Proteomes" id="UP000000547"/>
    </source>
</evidence>
<evidence type="ECO:0000256" key="1">
    <source>
        <dbReference type="SAM" id="SignalP"/>
    </source>
</evidence>
<dbReference type="HOGENOM" id="CLU_743374_0_0_6"/>
<name>Q489V3_COLP3</name>
<dbReference type="InterPro" id="IPR007433">
    <property type="entry name" value="DUF481"/>
</dbReference>
<evidence type="ECO:0008006" key="4">
    <source>
        <dbReference type="Google" id="ProtNLM"/>
    </source>
</evidence>
<sequence>MYICNENNHGNFVNKYLLITLALLSFISHGAEKSQHTEVWSPSTPVFSQQFDWLKLRSGEWLKGDIISMYDDELEFESDEFDTITFDWEKVTELRSRFNQQIRFANGEVKQGFLIVKDNHLVVISGGSEQHYPLSELLSITSSSDDRKELWDGKVSLGIDVNSGNVNQLDYIVRANIQRRTPFTRFKVDFTYNYSKSTADENETVITDTSRLTSNLDWFYSRKVFFRVFDYEHFTDLQQNIKSRDTLGLSLGYHIFQNKRLQWDVTLGPSYQQTVYHNTADESDQKSGVVALGTLFDYSISSRLDYLFDYQLQFVEEKSGKRNSHLKTGFEFELQNDFELDVMLYLDRVANPVAPMGATPPKSNDYRLVLSLGYDF</sequence>
<feature type="chain" id="PRO_5004234469" description="DUF481 domain-containing protein" evidence="1">
    <location>
        <begin position="31"/>
        <end position="376"/>
    </location>
</feature>
<protein>
    <recommendedName>
        <fullName evidence="4">DUF481 domain-containing protein</fullName>
    </recommendedName>
</protein>
<dbReference type="Pfam" id="PF04338">
    <property type="entry name" value="DUF481"/>
    <property type="match status" value="1"/>
</dbReference>
<organism evidence="2 3">
    <name type="scientific">Colwellia psychrerythraea (strain 34H / ATCC BAA-681)</name>
    <name type="common">Vibrio psychroerythus</name>
    <dbReference type="NCBI Taxonomy" id="167879"/>
    <lineage>
        <taxon>Bacteria</taxon>
        <taxon>Pseudomonadati</taxon>
        <taxon>Pseudomonadota</taxon>
        <taxon>Gammaproteobacteria</taxon>
        <taxon>Alteromonadales</taxon>
        <taxon>Colwelliaceae</taxon>
        <taxon>Colwellia</taxon>
    </lineage>
</organism>
<dbReference type="AlphaFoldDB" id="Q489V3"/>
<evidence type="ECO:0000313" key="2">
    <source>
        <dbReference type="EMBL" id="AAZ26403.1"/>
    </source>
</evidence>
<dbReference type="EMBL" id="CP000083">
    <property type="protein sequence ID" value="AAZ26403.1"/>
    <property type="molecule type" value="Genomic_DNA"/>
</dbReference>
<dbReference type="KEGG" id="cps:CPS_0403"/>
<feature type="signal peptide" evidence="1">
    <location>
        <begin position="1"/>
        <end position="30"/>
    </location>
</feature>
<dbReference type="Proteomes" id="UP000000547">
    <property type="component" value="Chromosome"/>
</dbReference>
<gene>
    <name evidence="2" type="ordered locus">CPS_0403</name>
</gene>
<accession>Q489V3</accession>
<keyword evidence="1" id="KW-0732">Signal</keyword>
<reference evidence="2" key="1">
    <citation type="journal article" date="2005" name="Proc. Natl. Acad. Sci. U.S.A.">
        <title>The psychrophilic lifestyle as revealed by the genome sequence of Colwellia psychrerythraea 34H through genomic and proteomic analyses.</title>
        <authorList>
            <person name="Methe B.A."/>
            <person name="Nelson K.E."/>
            <person name="Deming J.W."/>
            <person name="Momen B."/>
            <person name="Melamud E."/>
            <person name="Zhang X."/>
            <person name="Moult J."/>
            <person name="Madupu R."/>
            <person name="Nelson W.C."/>
            <person name="Dodson R.J."/>
            <person name="Brinkac L.M."/>
            <person name="Daugherty S.C."/>
            <person name="Durkin A.S."/>
            <person name="DeBoy R.T."/>
            <person name="Kolonay J.F."/>
            <person name="Sullivan S.A."/>
            <person name="Zhou L."/>
            <person name="Davidsen T.M."/>
            <person name="Wu M."/>
            <person name="Huston A.L."/>
            <person name="Lewis M."/>
            <person name="Weaver B."/>
            <person name="Weidman J.F."/>
            <person name="Khouri H."/>
            <person name="Utterback T.R."/>
            <person name="Feldblyum T.V."/>
            <person name="Fraser C.M."/>
        </authorList>
    </citation>
    <scope>NUCLEOTIDE SEQUENCE [LARGE SCALE GENOMIC DNA]</scope>
    <source>
        <strain evidence="2">34H</strain>
    </source>
</reference>
<proteinExistence type="predicted"/>